<dbReference type="RefSeq" id="XP_044556711.1">
    <property type="nucleotide sequence ID" value="XM_044713677.1"/>
</dbReference>
<proteinExistence type="predicted"/>
<organism evidence="3 4">
    <name type="scientific">Naegleria fowleri</name>
    <name type="common">Brain eating amoeba</name>
    <dbReference type="NCBI Taxonomy" id="5763"/>
    <lineage>
        <taxon>Eukaryota</taxon>
        <taxon>Discoba</taxon>
        <taxon>Heterolobosea</taxon>
        <taxon>Tetramitia</taxon>
        <taxon>Eutetramitia</taxon>
        <taxon>Vahlkampfiidae</taxon>
        <taxon>Naegleria</taxon>
    </lineage>
</organism>
<evidence type="ECO:0000256" key="1">
    <source>
        <dbReference type="ARBA" id="ARBA00022441"/>
    </source>
</evidence>
<dbReference type="InterPro" id="IPR011333">
    <property type="entry name" value="SKP1/BTB/POZ_sf"/>
</dbReference>
<reference evidence="3 4" key="1">
    <citation type="journal article" date="2019" name="Sci. Rep.">
        <title>Nanopore sequencing improves the draft genome of the human pathogenic amoeba Naegleria fowleri.</title>
        <authorList>
            <person name="Liechti N."/>
            <person name="Schurch N."/>
            <person name="Bruggmann R."/>
            <person name="Wittwer M."/>
        </authorList>
    </citation>
    <scope>NUCLEOTIDE SEQUENCE [LARGE SCALE GENOMIC DNA]</scope>
    <source>
        <strain evidence="3 4">ATCC 30894</strain>
    </source>
</reference>
<evidence type="ECO:0008006" key="5">
    <source>
        <dbReference type="Google" id="ProtNLM"/>
    </source>
</evidence>
<evidence type="ECO:0000313" key="3">
    <source>
        <dbReference type="EMBL" id="KAF0971996.1"/>
    </source>
</evidence>
<dbReference type="InterPro" id="IPR011043">
    <property type="entry name" value="Gal_Oxase/kelch_b-propeller"/>
</dbReference>
<dbReference type="Gene3D" id="2.120.10.80">
    <property type="entry name" value="Kelch-type beta propeller"/>
    <property type="match status" value="2"/>
</dbReference>
<evidence type="ECO:0000256" key="2">
    <source>
        <dbReference type="ARBA" id="ARBA00022737"/>
    </source>
</evidence>
<dbReference type="SUPFAM" id="SSF50965">
    <property type="entry name" value="Galactose oxidase, central domain"/>
    <property type="match status" value="1"/>
</dbReference>
<keyword evidence="2" id="KW-0677">Repeat</keyword>
<comment type="caution">
    <text evidence="3">The sequence shown here is derived from an EMBL/GenBank/DDBJ whole genome shotgun (WGS) entry which is preliminary data.</text>
</comment>
<dbReference type="VEuPathDB" id="AmoebaDB:FDP41_009692"/>
<protein>
    <recommendedName>
        <fullName evidence="5">BTB domain-containing protein</fullName>
    </recommendedName>
</protein>
<dbReference type="Proteomes" id="UP000444721">
    <property type="component" value="Unassembled WGS sequence"/>
</dbReference>
<dbReference type="PANTHER" id="PTHR23244">
    <property type="entry name" value="KELCH REPEAT DOMAIN"/>
    <property type="match status" value="1"/>
</dbReference>
<dbReference type="Gene3D" id="3.30.710.10">
    <property type="entry name" value="Potassium Channel Kv1.1, Chain A"/>
    <property type="match status" value="1"/>
</dbReference>
<dbReference type="VEuPathDB" id="AmoebaDB:NF0099540"/>
<dbReference type="InterPro" id="IPR015915">
    <property type="entry name" value="Kelch-typ_b-propeller"/>
</dbReference>
<sequence>MKIEVFDDFNPSLNCYLARPFIDRSGFVKSRTCCQGVLYDDKMYIYGGTPHPNGVDFYSDIVQYIDLKTINYESGEMDMREVSIQQPGMMPEGRIFHSLICDDQSSKERPASMIVFGGFTNGRRLLSNCFSFQFENKIWKKNSNGPCLEGNYKHFENSTYEYDVVKDAWTKLNIENMSLVPPLAYHRAVYVEELDLMVVHGGKTKPGTTAILSSNVYILNLTTMRWHVLNQRPMAFDNSNDTTILPSSNLTLPKTMAQQSICIGNSIIFFGGETEDSDIPCKQLFVINLETLEIIEYCPYQHESGLLQKKYIDKTYTELEANVVPPLYDSAYIYDKKSSNIFVYGGRLFSLDILFMVAMHVSETDCTESSSFDYWKNHISSHTLTSYLQAYFCDPQTSENTFYDELAHTSYNVHPLIIEKYPKILTSNIDKRLLKLFLKFLHGYNIIFEIESSKELVSLLECSKSVGMGDILTEWSLPYLQRLLLSDSSLDFSSGISTIPQIENLIKDMQNNTISQAYKVKHIHYFIHNFFKERRKLVAANLAGDFRLKIKDRENDIFRVDKTLLLTYDFFKTIIETPLRAETESFDEITLEPLPQSPLNSKILSCILDHVYGIDFEYHPETWPLEELLSLYVYADFYCISHLAQSLNKIIFGLIDSSNAKIILEQIGPLSDDITHQCCFLLSSSAQD</sequence>
<keyword evidence="1" id="KW-0880">Kelch repeat</keyword>
<name>A0A6A5BBD0_NAEFO</name>
<dbReference type="VEuPathDB" id="AmoebaDB:NF0099530"/>
<keyword evidence="4" id="KW-1185">Reference proteome</keyword>
<dbReference type="OrthoDB" id="263283at2759"/>
<dbReference type="VEuPathDB" id="AmoebaDB:NfTy_087420"/>
<evidence type="ECO:0000313" key="4">
    <source>
        <dbReference type="Proteomes" id="UP000444721"/>
    </source>
</evidence>
<dbReference type="EMBL" id="VFQX01000072">
    <property type="protein sequence ID" value="KAF0971996.1"/>
    <property type="molecule type" value="Genomic_DNA"/>
</dbReference>
<dbReference type="GeneID" id="68116907"/>
<dbReference type="AlphaFoldDB" id="A0A6A5BBD0"/>
<accession>A0A6A5BBD0</accession>
<gene>
    <name evidence="3" type="ORF">FDP41_009692</name>
</gene>